<accession>D5AJP8</accession>
<evidence type="ECO:0000313" key="17">
    <source>
        <dbReference type="EMBL" id="ADE32063.1"/>
    </source>
</evidence>
<dbReference type="PANTHER" id="PTHR43697">
    <property type="entry name" value="SERYL-TRNA SYNTHETASE"/>
    <property type="match status" value="1"/>
</dbReference>
<proteinExistence type="inferred from homology"/>
<comment type="similarity">
    <text evidence="3 12">Belongs to the class-II aminoacyl-tRNA synthetase family. Type-1 seryl-tRNA synthetase subfamily.</text>
</comment>
<dbReference type="GO" id="GO:0140096">
    <property type="term" value="F:catalytic activity, acting on a protein"/>
    <property type="evidence" value="ECO:0007669"/>
    <property type="project" value="UniProtKB-ARBA"/>
</dbReference>
<keyword evidence="6 12" id="KW-0547">Nucleotide-binding</keyword>
<evidence type="ECO:0000256" key="9">
    <source>
        <dbReference type="ARBA" id="ARBA00023146"/>
    </source>
</evidence>
<dbReference type="GO" id="GO:0004828">
    <property type="term" value="F:serine-tRNA ligase activity"/>
    <property type="evidence" value="ECO:0007669"/>
    <property type="project" value="UniProtKB-UniRule"/>
</dbReference>
<dbReference type="GO" id="GO:0005524">
    <property type="term" value="F:ATP binding"/>
    <property type="evidence" value="ECO:0007669"/>
    <property type="project" value="UniProtKB-UniRule"/>
</dbReference>
<dbReference type="Pfam" id="PF02403">
    <property type="entry name" value="Seryl_tRNA_N"/>
    <property type="match status" value="1"/>
</dbReference>
<evidence type="ECO:0000259" key="16">
    <source>
        <dbReference type="PROSITE" id="PS50862"/>
    </source>
</evidence>
<dbReference type="GO" id="GO:0016260">
    <property type="term" value="P:selenocysteine biosynthetic process"/>
    <property type="evidence" value="ECO:0007669"/>
    <property type="project" value="UniProtKB-UniRule"/>
</dbReference>
<feature type="binding site" evidence="12">
    <location>
        <position position="427"/>
    </location>
    <ligand>
        <name>L-serine</name>
        <dbReference type="ChEBI" id="CHEBI:33384"/>
    </ligand>
</feature>
<evidence type="ECO:0000256" key="14">
    <source>
        <dbReference type="PIRSR" id="PIRSR001529-2"/>
    </source>
</evidence>
<comment type="caution">
    <text evidence="12">Lacks conserved residue(s) required for the propagation of feature annotation.</text>
</comment>
<dbReference type="InterPro" id="IPR042103">
    <property type="entry name" value="SerRS_1_N_sf"/>
</dbReference>
<evidence type="ECO:0000256" key="13">
    <source>
        <dbReference type="PIRSR" id="PIRSR001529-1"/>
    </source>
</evidence>
<dbReference type="Pfam" id="PF00587">
    <property type="entry name" value="tRNA-synt_2b"/>
    <property type="match status" value="1"/>
</dbReference>
<keyword evidence="5 12" id="KW-0436">Ligase</keyword>
<feature type="binding site" evidence="12">
    <location>
        <begin position="273"/>
        <end position="275"/>
    </location>
    <ligand>
        <name>L-serine</name>
        <dbReference type="ChEBI" id="CHEBI:33384"/>
    </ligand>
</feature>
<comment type="domain">
    <text evidence="12">Consists of two distinct domains, a catalytic core and a N-terminal extension that is involved in tRNA binding.</text>
</comment>
<dbReference type="EC" id="6.1.1.11" evidence="12"/>
<comment type="catalytic activity">
    <reaction evidence="11 12">
        <text>tRNA(Ser) + L-serine + ATP = L-seryl-tRNA(Ser) + AMP + diphosphate + H(+)</text>
        <dbReference type="Rhea" id="RHEA:12292"/>
        <dbReference type="Rhea" id="RHEA-COMP:9669"/>
        <dbReference type="Rhea" id="RHEA-COMP:9703"/>
        <dbReference type="ChEBI" id="CHEBI:15378"/>
        <dbReference type="ChEBI" id="CHEBI:30616"/>
        <dbReference type="ChEBI" id="CHEBI:33019"/>
        <dbReference type="ChEBI" id="CHEBI:33384"/>
        <dbReference type="ChEBI" id="CHEBI:78442"/>
        <dbReference type="ChEBI" id="CHEBI:78533"/>
        <dbReference type="ChEBI" id="CHEBI:456215"/>
        <dbReference type="EC" id="6.1.1.11"/>
    </reaction>
</comment>
<feature type="binding site" evidence="12 14">
    <location>
        <begin position="304"/>
        <end position="306"/>
    </location>
    <ligand>
        <name>ATP</name>
        <dbReference type="ChEBI" id="CHEBI:30616"/>
    </ligand>
</feature>
<dbReference type="GO" id="GO:0006434">
    <property type="term" value="P:seryl-tRNA aminoacylation"/>
    <property type="evidence" value="ECO:0007669"/>
    <property type="project" value="UniProtKB-UniRule"/>
</dbReference>
<comment type="subunit">
    <text evidence="12">Homodimer. The tRNA molecule binds across the dimer.</text>
</comment>
<dbReference type="PRINTS" id="PR00981">
    <property type="entry name" value="TRNASYNTHSER"/>
</dbReference>
<dbReference type="InterPro" id="IPR010978">
    <property type="entry name" value="tRNA-bd_arm"/>
</dbReference>
<dbReference type="AlphaFoldDB" id="D5AJP8"/>
<evidence type="ECO:0000256" key="3">
    <source>
        <dbReference type="ARBA" id="ARBA00010728"/>
    </source>
</evidence>
<keyword evidence="15" id="KW-0175">Coiled coil</keyword>
<dbReference type="HAMAP" id="MF_00176">
    <property type="entry name" value="Ser_tRNA_synth_type1"/>
    <property type="match status" value="1"/>
</dbReference>
<keyword evidence="7 12" id="KW-0067">ATP-binding</keyword>
<dbReference type="Gene3D" id="1.10.287.40">
    <property type="entry name" value="Serine-tRNA synthetase, tRNA binding domain"/>
    <property type="match status" value="1"/>
</dbReference>
<evidence type="ECO:0000256" key="5">
    <source>
        <dbReference type="ARBA" id="ARBA00022598"/>
    </source>
</evidence>
<comment type="function">
    <text evidence="12">Catalyzes the attachment of serine to tRNA(Ser). Is also able to aminoacylate tRNA(Sec) with serine, to form the misacylated tRNA L-seryl-tRNA(Sec), which will be further converted into selenocysteinyl-tRNA(Sec).</text>
</comment>
<dbReference type="GO" id="GO:0005737">
    <property type="term" value="C:cytoplasm"/>
    <property type="evidence" value="ECO:0007669"/>
    <property type="project" value="UniProtKB-SubCell"/>
</dbReference>
<organism evidence="17 18">
    <name type="scientific">Streptococcus suis (strain GZ1)</name>
    <dbReference type="NCBI Taxonomy" id="423211"/>
    <lineage>
        <taxon>Bacteria</taxon>
        <taxon>Bacillati</taxon>
        <taxon>Bacillota</taxon>
        <taxon>Bacilli</taxon>
        <taxon>Lactobacillales</taxon>
        <taxon>Streptococcaceae</taxon>
        <taxon>Streptococcus</taxon>
    </lineage>
</organism>
<evidence type="ECO:0000256" key="15">
    <source>
        <dbReference type="SAM" id="Coils"/>
    </source>
</evidence>
<evidence type="ECO:0000256" key="12">
    <source>
        <dbReference type="HAMAP-Rule" id="MF_00176"/>
    </source>
</evidence>
<dbReference type="SUPFAM" id="SSF55681">
    <property type="entry name" value="Class II aaRS and biotin synthetases"/>
    <property type="match status" value="1"/>
</dbReference>
<evidence type="ECO:0000256" key="7">
    <source>
        <dbReference type="ARBA" id="ARBA00022840"/>
    </source>
</evidence>
<dbReference type="InterPro" id="IPR045864">
    <property type="entry name" value="aa-tRNA-synth_II/BPL/LPL"/>
</dbReference>
<gene>
    <name evidence="12" type="primary">serS</name>
    <name evidence="17" type="ordered locus">SSGZ1_1607</name>
</gene>
<feature type="binding site" evidence="13">
    <location>
        <position position="304"/>
    </location>
    <ligand>
        <name>L-serine</name>
        <dbReference type="ChEBI" id="CHEBI:33384"/>
    </ligand>
</feature>
<dbReference type="NCBIfam" id="TIGR00414">
    <property type="entry name" value="serS"/>
    <property type="match status" value="1"/>
</dbReference>
<evidence type="ECO:0000256" key="2">
    <source>
        <dbReference type="ARBA" id="ARBA00005045"/>
    </source>
</evidence>
<dbReference type="GO" id="GO:0016740">
    <property type="term" value="F:transferase activity"/>
    <property type="evidence" value="ECO:0007669"/>
    <property type="project" value="UniProtKB-ARBA"/>
</dbReference>
<dbReference type="SUPFAM" id="SSF46589">
    <property type="entry name" value="tRNA-binding arm"/>
    <property type="match status" value="1"/>
</dbReference>
<evidence type="ECO:0000256" key="1">
    <source>
        <dbReference type="ARBA" id="ARBA00004496"/>
    </source>
</evidence>
<evidence type="ECO:0000256" key="8">
    <source>
        <dbReference type="ARBA" id="ARBA00022917"/>
    </source>
</evidence>
<keyword evidence="4 12" id="KW-0963">Cytoplasm</keyword>
<feature type="binding site" evidence="13">
    <location>
        <position position="273"/>
    </location>
    <ligand>
        <name>L-serine</name>
        <dbReference type="ChEBI" id="CHEBI:33384"/>
    </ligand>
</feature>
<feature type="binding site" evidence="13">
    <location>
        <position position="425"/>
    </location>
    <ligand>
        <name>L-serine</name>
        <dbReference type="ChEBI" id="CHEBI:33384"/>
    </ligand>
</feature>
<evidence type="ECO:0000256" key="10">
    <source>
        <dbReference type="ARBA" id="ARBA00047929"/>
    </source>
</evidence>
<evidence type="ECO:0000256" key="11">
    <source>
        <dbReference type="ARBA" id="ARBA00048823"/>
    </source>
</evidence>
<dbReference type="CDD" id="cd00770">
    <property type="entry name" value="SerRS_core"/>
    <property type="match status" value="1"/>
</dbReference>
<dbReference type="KEGG" id="ssw:SSGZ1_1607"/>
<dbReference type="PANTHER" id="PTHR43697:SF1">
    <property type="entry name" value="SERINE--TRNA LIGASE"/>
    <property type="match status" value="1"/>
</dbReference>
<evidence type="ECO:0000313" key="18">
    <source>
        <dbReference type="Proteomes" id="UP000002359"/>
    </source>
</evidence>
<comment type="catalytic activity">
    <reaction evidence="10 12">
        <text>tRNA(Sec) + L-serine + ATP = L-seryl-tRNA(Sec) + AMP + diphosphate + H(+)</text>
        <dbReference type="Rhea" id="RHEA:42580"/>
        <dbReference type="Rhea" id="RHEA-COMP:9742"/>
        <dbReference type="Rhea" id="RHEA-COMP:10128"/>
        <dbReference type="ChEBI" id="CHEBI:15378"/>
        <dbReference type="ChEBI" id="CHEBI:30616"/>
        <dbReference type="ChEBI" id="CHEBI:33019"/>
        <dbReference type="ChEBI" id="CHEBI:33384"/>
        <dbReference type="ChEBI" id="CHEBI:78442"/>
        <dbReference type="ChEBI" id="CHEBI:78533"/>
        <dbReference type="ChEBI" id="CHEBI:456215"/>
        <dbReference type="EC" id="6.1.1.11"/>
    </reaction>
</comment>
<dbReference type="Gene3D" id="3.30.930.10">
    <property type="entry name" value="Bira Bifunctional Protein, Domain 2"/>
    <property type="match status" value="1"/>
</dbReference>
<comment type="pathway">
    <text evidence="2 12">Aminoacyl-tRNA biosynthesis; selenocysteinyl-tRNA(Sec) biosynthesis; L-seryl-tRNA(Sec) from L-serine and tRNA(Sec): step 1/1.</text>
</comment>
<feature type="binding site" evidence="12 14">
    <location>
        <begin position="391"/>
        <end position="394"/>
    </location>
    <ligand>
        <name>ATP</name>
        <dbReference type="ChEBI" id="CHEBI:30616"/>
    </ligand>
</feature>
<dbReference type="InterPro" id="IPR002314">
    <property type="entry name" value="aa-tRNA-synt_IIb"/>
</dbReference>
<dbReference type="InterPro" id="IPR033729">
    <property type="entry name" value="SerRS_core"/>
</dbReference>
<reference evidence="17 18" key="1">
    <citation type="journal article" date="2009" name="J. Infect. Dis.">
        <title>Clinical, experimental, and genomic differences between intermediately pathogenic, highly pathogenic, and epidemic Streptococcus suis.</title>
        <authorList>
            <person name="Ye C."/>
            <person name="Zheng H."/>
            <person name="Zhang J."/>
            <person name="Jing H."/>
            <person name="Wang L."/>
            <person name="Xiong Y."/>
            <person name="Wang W."/>
            <person name="Zhou Z."/>
            <person name="Sun Q."/>
            <person name="Luo X."/>
            <person name="Du H."/>
            <person name="Gottschalk M."/>
            <person name="Xu J."/>
        </authorList>
    </citation>
    <scope>NUCLEOTIDE SEQUENCE [LARGE SCALE GENOMIC DNA]</scope>
    <source>
        <strain evidence="17 18">GZ1</strain>
    </source>
</reference>
<dbReference type="UniPathway" id="UPA00906">
    <property type="reaction ID" value="UER00895"/>
</dbReference>
<protein>
    <recommendedName>
        <fullName evidence="12">Serine--tRNA ligase</fullName>
        <ecNumber evidence="12">6.1.1.11</ecNumber>
    </recommendedName>
    <alternativeName>
        <fullName evidence="12">Seryl-tRNA synthetase</fullName>
        <shortName evidence="12">SerRS</shortName>
    </alternativeName>
    <alternativeName>
        <fullName evidence="12">Seryl-tRNA(Ser/Sec) synthetase</fullName>
    </alternativeName>
</protein>
<evidence type="ECO:0000256" key="6">
    <source>
        <dbReference type="ARBA" id="ARBA00022741"/>
    </source>
</evidence>
<dbReference type="PROSITE" id="PS50862">
    <property type="entry name" value="AA_TRNA_LIGASE_II"/>
    <property type="match status" value="1"/>
</dbReference>
<dbReference type="PATRIC" id="fig|423211.3.peg.1582"/>
<comment type="subcellular location">
    <subcellularLocation>
        <location evidence="1 12">Cytoplasm</location>
    </subcellularLocation>
</comment>
<feature type="coiled-coil region" evidence="15">
    <location>
        <begin position="74"/>
        <end position="139"/>
    </location>
</feature>
<dbReference type="PIRSF" id="PIRSF001529">
    <property type="entry name" value="Ser-tRNA-synth_IIa"/>
    <property type="match status" value="1"/>
</dbReference>
<dbReference type="EMBL" id="CP000837">
    <property type="protein sequence ID" value="ADE32063.1"/>
    <property type="molecule type" value="Genomic_DNA"/>
</dbReference>
<feature type="binding site" evidence="12 13">
    <location>
        <position position="327"/>
    </location>
    <ligand>
        <name>L-serine</name>
        <dbReference type="ChEBI" id="CHEBI:33384"/>
    </ligand>
</feature>
<dbReference type="Proteomes" id="UP000002359">
    <property type="component" value="Chromosome"/>
</dbReference>
<keyword evidence="9 12" id="KW-0030">Aminoacyl-tRNA synthetase</keyword>
<keyword evidence="8 12" id="KW-0648">Protein biosynthesis</keyword>
<dbReference type="InterPro" id="IPR002317">
    <property type="entry name" value="Ser-tRNA-ligase_type_1"/>
</dbReference>
<name>D5AJP8_STRGZ</name>
<dbReference type="InterPro" id="IPR006195">
    <property type="entry name" value="aa-tRNA-synth_II"/>
</dbReference>
<feature type="domain" description="Aminoacyl-transfer RNA synthetases class-II family profile" evidence="16">
    <location>
        <begin position="215"/>
        <end position="452"/>
    </location>
</feature>
<sequence length="467" mass="52666">MKFYRYEIIKIQSSAQNVKLDGTAVNIAPASLILCFFILKETSMLDIKRIRTDFDGVAAKLATRGVAAETLANIKELDAKRREILVTVEELKAERNTVSAEIAQAKRNKENADDKIAAMQKLSADVKNLDAQLLEIDEELNAIITVLPNTPHDSVPVGADEEENVEVRRWGTPREFTFEPKAHWDLGEDLDILDWERGAKVTGARFLFYKNLGARLERALYNFMLDEHIAEGYQEIITPYMVNHDSMFGTGQYPKFKEDTFELADTNFVLIPTAEVPLTNYYRNEILEEKDLPIYFTAMSPSFRSEAGSAGRDTRGLIRLHQFHKVEMVKFATPEQSYDELEKMTANAENILQKLGLPYRVLALCTGDMGFSAAKTYDLEVWIPAQNAYREISSCSNTEDFQARRAQIRYRDAADGKVKLLHTLNGSGLAVGRTVAAILENYQNEDGSVTIPEVLRPYMGGVEVIKP</sequence>
<dbReference type="HOGENOM" id="CLU_023797_0_1_9"/>
<dbReference type="InterPro" id="IPR015866">
    <property type="entry name" value="Ser-tRNA-synth_1_N"/>
</dbReference>
<evidence type="ECO:0000256" key="4">
    <source>
        <dbReference type="ARBA" id="ARBA00022490"/>
    </source>
</evidence>